<keyword evidence="3" id="KW-0547">Nucleotide-binding</keyword>
<organism evidence="9 10">
    <name type="scientific">Chironomus riparius</name>
    <dbReference type="NCBI Taxonomy" id="315576"/>
    <lineage>
        <taxon>Eukaryota</taxon>
        <taxon>Metazoa</taxon>
        <taxon>Ecdysozoa</taxon>
        <taxon>Arthropoda</taxon>
        <taxon>Hexapoda</taxon>
        <taxon>Insecta</taxon>
        <taxon>Pterygota</taxon>
        <taxon>Neoptera</taxon>
        <taxon>Endopterygota</taxon>
        <taxon>Diptera</taxon>
        <taxon>Nematocera</taxon>
        <taxon>Chironomoidea</taxon>
        <taxon>Chironomidae</taxon>
        <taxon>Chironominae</taxon>
        <taxon>Chironomus</taxon>
    </lineage>
</organism>
<keyword evidence="6" id="KW-0862">Zinc</keyword>
<gene>
    <name evidence="9" type="ORF">CHIRRI_LOCUS2215</name>
</gene>
<dbReference type="PROSITE" id="PS50011">
    <property type="entry name" value="PROTEIN_KINASE_DOM"/>
    <property type="match status" value="1"/>
</dbReference>
<keyword evidence="6" id="KW-0863">Zinc-finger</keyword>
<sequence>MAIGKKFLAQLKSAFVDLEGYYTVMELVEAGDLFHFIARPNYRPNEELWSFISINLLMGLEQLHELGVIHNDLKPPNVLIHKNGYIVICDFGLSVISEHDSGTKGTPGYIAPENYTACADYFSLGVILYELSEKKRPFKDSRGFLSLKVMPAKNINEDVSIFIKSLLEVDPANGTCDIKKAKTFKCFNPSHFQLIENHSLKSPLLSYVARHAIIQDIERAFDFHPKSTPNHKDVGIQCTIDAQNVNNNLGNMATTSRQEVNIVELTMFACNDERCGCLKTFNSAKALQQHNRDLDSLALGKYRCDYCQKCFTRKERLDNHILSHNNPPKKAKK</sequence>
<keyword evidence="6" id="KW-0479">Metal-binding</keyword>
<dbReference type="SUPFAM" id="SSF57667">
    <property type="entry name" value="beta-beta-alpha zinc fingers"/>
    <property type="match status" value="1"/>
</dbReference>
<evidence type="ECO:0000256" key="5">
    <source>
        <dbReference type="ARBA" id="ARBA00022840"/>
    </source>
</evidence>
<evidence type="ECO:0000256" key="2">
    <source>
        <dbReference type="ARBA" id="ARBA00022679"/>
    </source>
</evidence>
<protein>
    <recommendedName>
        <fullName evidence="11">Protein kinase domain-containing protein</fullName>
    </recommendedName>
</protein>
<dbReference type="InterPro" id="IPR013087">
    <property type="entry name" value="Znf_C2H2_type"/>
</dbReference>
<dbReference type="GO" id="GO:0004674">
    <property type="term" value="F:protein serine/threonine kinase activity"/>
    <property type="evidence" value="ECO:0007669"/>
    <property type="project" value="UniProtKB-KW"/>
</dbReference>
<dbReference type="PROSITE" id="PS00028">
    <property type="entry name" value="ZINC_FINGER_C2H2_1"/>
    <property type="match status" value="1"/>
</dbReference>
<evidence type="ECO:0000313" key="9">
    <source>
        <dbReference type="EMBL" id="CAG9799246.1"/>
    </source>
</evidence>
<keyword evidence="10" id="KW-1185">Reference proteome</keyword>
<proteinExistence type="predicted"/>
<dbReference type="AlphaFoldDB" id="A0A9N9RLQ0"/>
<keyword evidence="2" id="KW-0808">Transferase</keyword>
<evidence type="ECO:0000256" key="4">
    <source>
        <dbReference type="ARBA" id="ARBA00022777"/>
    </source>
</evidence>
<keyword evidence="1" id="KW-0723">Serine/threonine-protein kinase</keyword>
<dbReference type="InterPro" id="IPR000719">
    <property type="entry name" value="Prot_kinase_dom"/>
</dbReference>
<dbReference type="Pfam" id="PF00069">
    <property type="entry name" value="Pkinase"/>
    <property type="match status" value="1"/>
</dbReference>
<dbReference type="GO" id="GO:0008270">
    <property type="term" value="F:zinc ion binding"/>
    <property type="evidence" value="ECO:0007669"/>
    <property type="project" value="UniProtKB-KW"/>
</dbReference>
<reference evidence="9" key="2">
    <citation type="submission" date="2022-10" db="EMBL/GenBank/DDBJ databases">
        <authorList>
            <consortium name="ENA_rothamsted_submissions"/>
            <consortium name="culmorum"/>
            <person name="King R."/>
        </authorList>
    </citation>
    <scope>NUCLEOTIDE SEQUENCE</scope>
</reference>
<evidence type="ECO:0008006" key="11">
    <source>
        <dbReference type="Google" id="ProtNLM"/>
    </source>
</evidence>
<reference evidence="9" key="1">
    <citation type="submission" date="2022-01" db="EMBL/GenBank/DDBJ databases">
        <authorList>
            <person name="King R."/>
        </authorList>
    </citation>
    <scope>NUCLEOTIDE SEQUENCE</scope>
</reference>
<dbReference type="GO" id="GO:0005524">
    <property type="term" value="F:ATP binding"/>
    <property type="evidence" value="ECO:0007669"/>
    <property type="project" value="UniProtKB-KW"/>
</dbReference>
<dbReference type="InterPro" id="IPR036236">
    <property type="entry name" value="Znf_C2H2_sf"/>
</dbReference>
<evidence type="ECO:0000259" key="8">
    <source>
        <dbReference type="PROSITE" id="PS50157"/>
    </source>
</evidence>
<evidence type="ECO:0000256" key="3">
    <source>
        <dbReference type="ARBA" id="ARBA00022741"/>
    </source>
</evidence>
<dbReference type="PROSITE" id="PS00108">
    <property type="entry name" value="PROTEIN_KINASE_ST"/>
    <property type="match status" value="1"/>
</dbReference>
<dbReference type="InterPro" id="IPR011009">
    <property type="entry name" value="Kinase-like_dom_sf"/>
</dbReference>
<accession>A0A9N9RLQ0</accession>
<evidence type="ECO:0000256" key="1">
    <source>
        <dbReference type="ARBA" id="ARBA00022527"/>
    </source>
</evidence>
<dbReference type="InterPro" id="IPR008271">
    <property type="entry name" value="Ser/Thr_kinase_AS"/>
</dbReference>
<dbReference type="SUPFAM" id="SSF56112">
    <property type="entry name" value="Protein kinase-like (PK-like)"/>
    <property type="match status" value="1"/>
</dbReference>
<evidence type="ECO:0000313" key="10">
    <source>
        <dbReference type="Proteomes" id="UP001153620"/>
    </source>
</evidence>
<dbReference type="SMART" id="SM00355">
    <property type="entry name" value="ZnF_C2H2"/>
    <property type="match status" value="2"/>
</dbReference>
<dbReference type="Proteomes" id="UP001153620">
    <property type="component" value="Chromosome 1"/>
</dbReference>
<feature type="domain" description="C2H2-type" evidence="8">
    <location>
        <begin position="302"/>
        <end position="329"/>
    </location>
</feature>
<name>A0A9N9RLQ0_9DIPT</name>
<dbReference type="PANTHER" id="PTHR24351">
    <property type="entry name" value="RIBOSOMAL PROTEIN S6 KINASE"/>
    <property type="match status" value="1"/>
</dbReference>
<evidence type="ECO:0000256" key="6">
    <source>
        <dbReference type="PROSITE-ProRule" id="PRU00042"/>
    </source>
</evidence>
<dbReference type="EMBL" id="OU895877">
    <property type="protein sequence ID" value="CAG9799246.1"/>
    <property type="molecule type" value="Genomic_DNA"/>
</dbReference>
<evidence type="ECO:0000259" key="7">
    <source>
        <dbReference type="PROSITE" id="PS50011"/>
    </source>
</evidence>
<feature type="domain" description="Protein kinase" evidence="7">
    <location>
        <begin position="1"/>
        <end position="194"/>
    </location>
</feature>
<dbReference type="Gene3D" id="3.30.200.20">
    <property type="entry name" value="Phosphorylase Kinase, domain 1"/>
    <property type="match status" value="1"/>
</dbReference>
<keyword evidence="5" id="KW-0067">ATP-binding</keyword>
<dbReference type="Gene3D" id="3.30.160.60">
    <property type="entry name" value="Classic Zinc Finger"/>
    <property type="match status" value="1"/>
</dbReference>
<dbReference type="PROSITE" id="PS50157">
    <property type="entry name" value="ZINC_FINGER_C2H2_2"/>
    <property type="match status" value="1"/>
</dbReference>
<dbReference type="OrthoDB" id="6363883at2759"/>
<keyword evidence="4" id="KW-0418">Kinase</keyword>
<dbReference type="SMART" id="SM00220">
    <property type="entry name" value="S_TKc"/>
    <property type="match status" value="1"/>
</dbReference>
<dbReference type="Gene3D" id="1.10.510.10">
    <property type="entry name" value="Transferase(Phosphotransferase) domain 1"/>
    <property type="match status" value="1"/>
</dbReference>